<dbReference type="PANTHER" id="PTHR46205:SF3">
    <property type="entry name" value="LOQUACIOUS, ISOFORM B"/>
    <property type="match status" value="1"/>
</dbReference>
<proteinExistence type="predicted"/>
<dbReference type="InterPro" id="IPR014720">
    <property type="entry name" value="dsRBD_dom"/>
</dbReference>
<organism evidence="4 5">
    <name type="scientific">Polistes dominula</name>
    <name type="common">European paper wasp</name>
    <name type="synonym">Vespa dominula</name>
    <dbReference type="NCBI Taxonomy" id="743375"/>
    <lineage>
        <taxon>Eukaryota</taxon>
        <taxon>Metazoa</taxon>
        <taxon>Ecdysozoa</taxon>
        <taxon>Arthropoda</taxon>
        <taxon>Hexapoda</taxon>
        <taxon>Insecta</taxon>
        <taxon>Pterygota</taxon>
        <taxon>Neoptera</taxon>
        <taxon>Endopterygota</taxon>
        <taxon>Hymenoptera</taxon>
        <taxon>Apocrita</taxon>
        <taxon>Aculeata</taxon>
        <taxon>Vespoidea</taxon>
        <taxon>Vespidae</taxon>
        <taxon>Polistinae</taxon>
        <taxon>Polistini</taxon>
        <taxon>Polistes</taxon>
    </lineage>
</organism>
<dbReference type="CDD" id="cd10845">
    <property type="entry name" value="DSRM_RNAse_III_family"/>
    <property type="match status" value="1"/>
</dbReference>
<dbReference type="Proteomes" id="UP000694924">
    <property type="component" value="Unplaced"/>
</dbReference>
<feature type="domain" description="DRBM" evidence="3">
    <location>
        <begin position="4"/>
        <end position="71"/>
    </location>
</feature>
<dbReference type="Pfam" id="PF00035">
    <property type="entry name" value="dsrm"/>
    <property type="match status" value="2"/>
</dbReference>
<feature type="domain" description="DRBM" evidence="3">
    <location>
        <begin position="144"/>
        <end position="212"/>
    </location>
</feature>
<evidence type="ECO:0000259" key="3">
    <source>
        <dbReference type="PROSITE" id="PS50137"/>
    </source>
</evidence>
<protein>
    <submittedName>
        <fullName evidence="5">Uncharacterized protein LOC107071561 isoform X1</fullName>
    </submittedName>
</protein>
<evidence type="ECO:0000256" key="1">
    <source>
        <dbReference type="ARBA" id="ARBA00022884"/>
    </source>
</evidence>
<dbReference type="SUPFAM" id="SSF54768">
    <property type="entry name" value="dsRNA-binding domain-like"/>
    <property type="match status" value="2"/>
</dbReference>
<name>A0ABM1J104_POLDO</name>
<dbReference type="InterPro" id="IPR051247">
    <property type="entry name" value="RLC_Component"/>
</dbReference>
<keyword evidence="1 2" id="KW-0694">RNA-binding</keyword>
<dbReference type="PROSITE" id="PS50137">
    <property type="entry name" value="DS_RBD"/>
    <property type="match status" value="2"/>
</dbReference>
<dbReference type="SMART" id="SM00358">
    <property type="entry name" value="DSRM"/>
    <property type="match status" value="2"/>
</dbReference>
<evidence type="ECO:0000256" key="2">
    <source>
        <dbReference type="PROSITE-ProRule" id="PRU00266"/>
    </source>
</evidence>
<evidence type="ECO:0000313" key="4">
    <source>
        <dbReference type="Proteomes" id="UP000694924"/>
    </source>
</evidence>
<dbReference type="RefSeq" id="XP_015186141.1">
    <property type="nucleotide sequence ID" value="XM_015330655.1"/>
</dbReference>
<keyword evidence="4" id="KW-1185">Reference proteome</keyword>
<dbReference type="GeneID" id="107071561"/>
<accession>A0ABM1J104</accession>
<sequence>MAKTPISILQEFGMKQGYLPEYTLLSERIVNHLSVFNYQVKYKDLLALGKAYNKKQARHNAAENMLALIKDLTINDVPKDIVSMEENICQTKQIIPLKENLPQTKQIIPLEENISKTKQILQYEEISSKLDSWKVNSKPEDTTNYIGKLQEYCLINNLIHPEYVVNDVSGKPHLQKFTMACKLGAIVEEATSTTKKQAKQLAAKQLLNRLGNSNALILVDRCDKKAKDKSVNENNDDNDDDDILTKSGIRLLKLNSYVPDNDIKEKYRELTNKNCINDKNVDKTQAIKNYHYYIKEIIRSNISGDNKDEQIDKVYHNIKRFKESLSNVINDNNIEQLPFDNILKYIKEVLKLNIEKKTMTCKDPLLKAIAYKITAPIPVIQFGINKNLEVAEAHALHNILDTIMIYLR</sequence>
<reference evidence="5" key="1">
    <citation type="submission" date="2025-08" db="UniProtKB">
        <authorList>
            <consortium name="RefSeq"/>
        </authorList>
    </citation>
    <scope>IDENTIFICATION</scope>
    <source>
        <tissue evidence="5">Whole body</tissue>
    </source>
</reference>
<dbReference type="PANTHER" id="PTHR46205">
    <property type="entry name" value="LOQUACIOUS, ISOFORM B"/>
    <property type="match status" value="1"/>
</dbReference>
<evidence type="ECO:0000313" key="5">
    <source>
        <dbReference type="RefSeq" id="XP_015186141.1"/>
    </source>
</evidence>
<dbReference type="Gene3D" id="3.30.160.20">
    <property type="match status" value="2"/>
</dbReference>
<gene>
    <name evidence="5" type="primary">LOC107071561</name>
</gene>